<proteinExistence type="inferred from homology"/>
<comment type="function">
    <text evidence="1">Ethanolamine phosphate transferase involved in glycosylphosphatidylinositol-anchor biosynthesis. Transfers ethanolamine phosphate to the first alpha-1,4-linked mannose of the glycosylphosphatidylinositol precursor of GPI-anchor.</text>
</comment>
<feature type="transmembrane region" description="Helical" evidence="1">
    <location>
        <begin position="22"/>
        <end position="42"/>
    </location>
</feature>
<dbReference type="EC" id="2.-.-.-" evidence="1"/>
<keyword evidence="1" id="KW-0472">Membrane</keyword>
<organism evidence="2 3">
    <name type="scientific">Tricholomella constricta</name>
    <dbReference type="NCBI Taxonomy" id="117010"/>
    <lineage>
        <taxon>Eukaryota</taxon>
        <taxon>Fungi</taxon>
        <taxon>Dikarya</taxon>
        <taxon>Basidiomycota</taxon>
        <taxon>Agaricomycotina</taxon>
        <taxon>Agaricomycetes</taxon>
        <taxon>Agaricomycetidae</taxon>
        <taxon>Agaricales</taxon>
        <taxon>Tricholomatineae</taxon>
        <taxon>Lyophyllaceae</taxon>
        <taxon>Tricholomella</taxon>
    </lineage>
</organism>
<name>A0A8H5HRU9_9AGAR</name>
<comment type="similarity">
    <text evidence="1">Belongs to the PIGG/PIGN/PIGO family. PIGN subfamily.</text>
</comment>
<dbReference type="PANTHER" id="PTHR12250">
    <property type="entry name" value="PHOSPHATIDYLINOSITOL GLYCAN, CLASS N"/>
    <property type="match status" value="1"/>
</dbReference>
<comment type="caution">
    <text evidence="1">Lacks conserved residue(s) required for the propagation of feature annotation.</text>
</comment>
<dbReference type="AlphaFoldDB" id="A0A8H5HRU9"/>
<sequence length="138" mass="14990">MSTAASTYTAKPIRTHYNVTKLLILGLIFHLVYIGAVFDCYFTSPVVNGMQRHRVGSAESKRLVLIVGDGLRADLLFNLDPFPAIPDAPKIVAPHLRSIAEARGAFGISHTRVPTESRPGHVAIIGISIARTLSHGHR</sequence>
<keyword evidence="3" id="KW-1185">Reference proteome</keyword>
<gene>
    <name evidence="2" type="ORF">D9615_000856</name>
</gene>
<dbReference type="InterPro" id="IPR017850">
    <property type="entry name" value="Alkaline_phosphatase_core_sf"/>
</dbReference>
<evidence type="ECO:0000313" key="2">
    <source>
        <dbReference type="EMBL" id="KAF5388315.1"/>
    </source>
</evidence>
<comment type="subcellular location">
    <subcellularLocation>
        <location evidence="1">Endoplasmic reticulum membrane</location>
        <topology evidence="1">Multi-pass membrane protein</topology>
    </subcellularLocation>
</comment>
<reference evidence="2 3" key="1">
    <citation type="journal article" date="2020" name="ISME J.">
        <title>Uncovering the hidden diversity of litter-decomposition mechanisms in mushroom-forming fungi.</title>
        <authorList>
            <person name="Floudas D."/>
            <person name="Bentzer J."/>
            <person name="Ahren D."/>
            <person name="Johansson T."/>
            <person name="Persson P."/>
            <person name="Tunlid A."/>
        </authorList>
    </citation>
    <scope>NUCLEOTIDE SEQUENCE [LARGE SCALE GENOMIC DNA]</scope>
    <source>
        <strain evidence="2 3">CBS 661.87</strain>
    </source>
</reference>
<dbReference type="OrthoDB" id="2748310at2759"/>
<accession>A0A8H5HRU9</accession>
<dbReference type="Proteomes" id="UP000565441">
    <property type="component" value="Unassembled WGS sequence"/>
</dbReference>
<keyword evidence="1" id="KW-0256">Endoplasmic reticulum</keyword>
<dbReference type="GO" id="GO:0051377">
    <property type="term" value="F:mannose-ethanolamine phosphotransferase activity"/>
    <property type="evidence" value="ECO:0007669"/>
    <property type="project" value="UniProtKB-UniRule"/>
</dbReference>
<dbReference type="GO" id="GO:0006506">
    <property type="term" value="P:GPI anchor biosynthetic process"/>
    <property type="evidence" value="ECO:0007669"/>
    <property type="project" value="UniProtKB-UniPathway"/>
</dbReference>
<evidence type="ECO:0000256" key="1">
    <source>
        <dbReference type="RuleBase" id="RU367138"/>
    </source>
</evidence>
<dbReference type="Gene3D" id="3.40.720.10">
    <property type="entry name" value="Alkaline Phosphatase, subunit A"/>
    <property type="match status" value="1"/>
</dbReference>
<keyword evidence="1" id="KW-0812">Transmembrane</keyword>
<dbReference type="SUPFAM" id="SSF53649">
    <property type="entry name" value="Alkaline phosphatase-like"/>
    <property type="match status" value="1"/>
</dbReference>
<comment type="pathway">
    <text evidence="1">Glycolipid biosynthesis; glycosylphosphatidylinositol-anchor biosynthesis.</text>
</comment>
<comment type="caution">
    <text evidence="2">The sequence shown here is derived from an EMBL/GenBank/DDBJ whole genome shotgun (WGS) entry which is preliminary data.</text>
</comment>
<dbReference type="PANTHER" id="PTHR12250:SF0">
    <property type="entry name" value="GPI ETHANOLAMINE PHOSPHATE TRANSFERASE 1"/>
    <property type="match status" value="1"/>
</dbReference>
<protein>
    <recommendedName>
        <fullName evidence="1">GPI ethanolamine phosphate transferase 1</fullName>
        <ecNumber evidence="1">2.-.-.-</ecNumber>
    </recommendedName>
</protein>
<dbReference type="UniPathway" id="UPA00196"/>
<keyword evidence="1" id="KW-0808">Transferase</keyword>
<dbReference type="InterPro" id="IPR007070">
    <property type="entry name" value="GPI_EtnP_transferase_1"/>
</dbReference>
<keyword evidence="1" id="KW-0337">GPI-anchor biosynthesis</keyword>
<dbReference type="EMBL" id="JAACJP010000001">
    <property type="protein sequence ID" value="KAF5388315.1"/>
    <property type="molecule type" value="Genomic_DNA"/>
</dbReference>
<evidence type="ECO:0000313" key="3">
    <source>
        <dbReference type="Proteomes" id="UP000565441"/>
    </source>
</evidence>
<dbReference type="GO" id="GO:0005789">
    <property type="term" value="C:endoplasmic reticulum membrane"/>
    <property type="evidence" value="ECO:0007669"/>
    <property type="project" value="UniProtKB-SubCell"/>
</dbReference>
<keyword evidence="1" id="KW-1133">Transmembrane helix</keyword>